<feature type="region of interest" description="Disordered" evidence="1">
    <location>
        <begin position="123"/>
        <end position="163"/>
    </location>
</feature>
<feature type="region of interest" description="Disordered" evidence="1">
    <location>
        <begin position="1118"/>
        <end position="1241"/>
    </location>
</feature>
<feature type="region of interest" description="Disordered" evidence="1">
    <location>
        <begin position="179"/>
        <end position="244"/>
    </location>
</feature>
<feature type="compositionally biased region" description="Low complexity" evidence="1">
    <location>
        <begin position="684"/>
        <end position="716"/>
    </location>
</feature>
<feature type="compositionally biased region" description="Basic and acidic residues" evidence="1">
    <location>
        <begin position="1152"/>
        <end position="1162"/>
    </location>
</feature>
<feature type="region of interest" description="Disordered" evidence="1">
    <location>
        <begin position="1782"/>
        <end position="1996"/>
    </location>
</feature>
<evidence type="ECO:0000313" key="3">
    <source>
        <dbReference type="EMBL" id="PPQ68790.1"/>
    </source>
</evidence>
<protein>
    <recommendedName>
        <fullName evidence="2">PH domain-containing protein</fullName>
    </recommendedName>
</protein>
<dbReference type="OrthoDB" id="43122at2759"/>
<feature type="compositionally biased region" description="Polar residues" evidence="1">
    <location>
        <begin position="1819"/>
        <end position="1838"/>
    </location>
</feature>
<accession>A0A409VR78</accession>
<feature type="compositionally biased region" description="Basic and acidic residues" evidence="1">
    <location>
        <begin position="1659"/>
        <end position="1688"/>
    </location>
</feature>
<feature type="compositionally biased region" description="Pro residues" evidence="1">
    <location>
        <begin position="832"/>
        <end position="841"/>
    </location>
</feature>
<dbReference type="PANTHER" id="PTHR38700">
    <property type="entry name" value="YALI0E22418P"/>
    <property type="match status" value="1"/>
</dbReference>
<evidence type="ECO:0000256" key="1">
    <source>
        <dbReference type="SAM" id="MobiDB-lite"/>
    </source>
</evidence>
<feature type="region of interest" description="Disordered" evidence="1">
    <location>
        <begin position="1"/>
        <end position="26"/>
    </location>
</feature>
<dbReference type="InParanoid" id="A0A409VR78"/>
<dbReference type="CDD" id="cd00821">
    <property type="entry name" value="PH"/>
    <property type="match status" value="1"/>
</dbReference>
<dbReference type="PROSITE" id="PS50003">
    <property type="entry name" value="PH_DOMAIN"/>
    <property type="match status" value="1"/>
</dbReference>
<feature type="compositionally biased region" description="Pro residues" evidence="1">
    <location>
        <begin position="564"/>
        <end position="583"/>
    </location>
</feature>
<feature type="region of interest" description="Disordered" evidence="1">
    <location>
        <begin position="1370"/>
        <end position="1397"/>
    </location>
</feature>
<feature type="compositionally biased region" description="Polar residues" evidence="1">
    <location>
        <begin position="1784"/>
        <end position="1795"/>
    </location>
</feature>
<feature type="compositionally biased region" description="Low complexity" evidence="1">
    <location>
        <begin position="584"/>
        <end position="596"/>
    </location>
</feature>
<feature type="compositionally biased region" description="Basic and acidic residues" evidence="1">
    <location>
        <begin position="1509"/>
        <end position="1519"/>
    </location>
</feature>
<dbReference type="InterPro" id="IPR029071">
    <property type="entry name" value="Ubiquitin-like_domsf"/>
</dbReference>
<feature type="region of interest" description="Disordered" evidence="1">
    <location>
        <begin position="736"/>
        <end position="856"/>
    </location>
</feature>
<feature type="compositionally biased region" description="Low complexity" evidence="1">
    <location>
        <begin position="791"/>
        <end position="827"/>
    </location>
</feature>
<feature type="compositionally biased region" description="Low complexity" evidence="1">
    <location>
        <begin position="1466"/>
        <end position="1481"/>
    </location>
</feature>
<feature type="region of interest" description="Disordered" evidence="1">
    <location>
        <begin position="631"/>
        <end position="716"/>
    </location>
</feature>
<dbReference type="SUPFAM" id="SSF50729">
    <property type="entry name" value="PH domain-like"/>
    <property type="match status" value="1"/>
</dbReference>
<dbReference type="InterPro" id="IPR011993">
    <property type="entry name" value="PH-like_dom_sf"/>
</dbReference>
<feature type="compositionally biased region" description="Low complexity" evidence="1">
    <location>
        <begin position="1118"/>
        <end position="1149"/>
    </location>
</feature>
<feature type="compositionally biased region" description="Low complexity" evidence="1">
    <location>
        <begin position="1214"/>
        <end position="1227"/>
    </location>
</feature>
<feature type="compositionally biased region" description="Polar residues" evidence="1">
    <location>
        <begin position="1418"/>
        <end position="1430"/>
    </location>
</feature>
<feature type="compositionally biased region" description="Low complexity" evidence="1">
    <location>
        <begin position="736"/>
        <end position="755"/>
    </location>
</feature>
<dbReference type="STRING" id="93625.A0A409VR78"/>
<feature type="compositionally biased region" description="Low complexity" evidence="1">
    <location>
        <begin position="764"/>
        <end position="776"/>
    </location>
</feature>
<feature type="region of interest" description="Disordered" evidence="1">
    <location>
        <begin position="1418"/>
        <end position="1744"/>
    </location>
</feature>
<gene>
    <name evidence="3" type="ORF">CVT25_008868</name>
</gene>
<feature type="region of interest" description="Disordered" evidence="1">
    <location>
        <begin position="256"/>
        <end position="348"/>
    </location>
</feature>
<keyword evidence="4" id="KW-1185">Reference proteome</keyword>
<feature type="compositionally biased region" description="Polar residues" evidence="1">
    <location>
        <begin position="1383"/>
        <end position="1397"/>
    </location>
</feature>
<dbReference type="EMBL" id="NHYD01003949">
    <property type="protein sequence ID" value="PPQ68790.1"/>
    <property type="molecule type" value="Genomic_DNA"/>
</dbReference>
<reference evidence="3 4" key="1">
    <citation type="journal article" date="2018" name="Evol. Lett.">
        <title>Horizontal gene cluster transfer increased hallucinogenic mushroom diversity.</title>
        <authorList>
            <person name="Reynolds H.T."/>
            <person name="Vijayakumar V."/>
            <person name="Gluck-Thaler E."/>
            <person name="Korotkin H.B."/>
            <person name="Matheny P.B."/>
            <person name="Slot J.C."/>
        </authorList>
    </citation>
    <scope>NUCLEOTIDE SEQUENCE [LARGE SCALE GENOMIC DNA]</scope>
    <source>
        <strain evidence="3 4">2631</strain>
    </source>
</reference>
<feature type="compositionally biased region" description="Polar residues" evidence="1">
    <location>
        <begin position="1587"/>
        <end position="1605"/>
    </location>
</feature>
<proteinExistence type="predicted"/>
<feature type="compositionally biased region" description="Low complexity" evidence="1">
    <location>
        <begin position="1796"/>
        <end position="1812"/>
    </location>
</feature>
<organism evidence="3 4">
    <name type="scientific">Psilocybe cyanescens</name>
    <dbReference type="NCBI Taxonomy" id="93625"/>
    <lineage>
        <taxon>Eukaryota</taxon>
        <taxon>Fungi</taxon>
        <taxon>Dikarya</taxon>
        <taxon>Basidiomycota</taxon>
        <taxon>Agaricomycotina</taxon>
        <taxon>Agaricomycetes</taxon>
        <taxon>Agaricomycetidae</taxon>
        <taxon>Agaricales</taxon>
        <taxon>Agaricineae</taxon>
        <taxon>Strophariaceae</taxon>
        <taxon>Psilocybe</taxon>
    </lineage>
</organism>
<dbReference type="PANTHER" id="PTHR38700:SF1">
    <property type="entry name" value="PH DOMAIN-CONTAINING PROTEIN"/>
    <property type="match status" value="1"/>
</dbReference>
<feature type="compositionally biased region" description="Low complexity" evidence="1">
    <location>
        <begin position="123"/>
        <end position="156"/>
    </location>
</feature>
<feature type="compositionally biased region" description="Pro residues" evidence="1">
    <location>
        <begin position="213"/>
        <end position="232"/>
    </location>
</feature>
<dbReference type="Gene3D" id="3.10.20.90">
    <property type="entry name" value="Phosphatidylinositol 3-kinase Catalytic Subunit, Chain A, domain 1"/>
    <property type="match status" value="1"/>
</dbReference>
<dbReference type="SMART" id="SM00233">
    <property type="entry name" value="PH"/>
    <property type="match status" value="1"/>
</dbReference>
<dbReference type="InterPro" id="IPR001849">
    <property type="entry name" value="PH_domain"/>
</dbReference>
<feature type="compositionally biased region" description="Pro residues" evidence="1">
    <location>
        <begin position="183"/>
        <end position="193"/>
    </location>
</feature>
<feature type="compositionally biased region" description="Low complexity" evidence="1">
    <location>
        <begin position="257"/>
        <end position="269"/>
    </location>
</feature>
<name>A0A409VR78_PSICY</name>
<feature type="compositionally biased region" description="Low complexity" evidence="1">
    <location>
        <begin position="320"/>
        <end position="341"/>
    </location>
</feature>
<feature type="region of interest" description="Disordered" evidence="1">
    <location>
        <begin position="1079"/>
        <end position="1106"/>
    </location>
</feature>
<feature type="compositionally biased region" description="Low complexity" evidence="1">
    <location>
        <begin position="1494"/>
        <end position="1508"/>
    </location>
</feature>
<feature type="compositionally biased region" description="Low complexity" evidence="1">
    <location>
        <begin position="385"/>
        <end position="412"/>
    </location>
</feature>
<feature type="compositionally biased region" description="Polar residues" evidence="1">
    <location>
        <begin position="1966"/>
        <end position="1979"/>
    </location>
</feature>
<feature type="compositionally biased region" description="Pro residues" evidence="1">
    <location>
        <begin position="14"/>
        <end position="24"/>
    </location>
</feature>
<dbReference type="Proteomes" id="UP000283269">
    <property type="component" value="Unassembled WGS sequence"/>
</dbReference>
<sequence>MSAANSNSERVHQPLPPPPLPLLPPLTINDNEYKNSKKKTKTKKRLVVDIDIGRSNIDVNIDKEKEKESLILVRDPPRERLARSRGPLVSADEGVHEEQLLARVAAGKQDVWYSHDHTVLGPTSTSTCASPSSSFGTGSACTTPCTTTTTTRASTPAHRPPSQAEEFYADIYQYYYDVTKPSSPSPSPSPPPSSGRDDPSPSPSTSTFRPAQRPRPPVPIPTPIPIENPHPPSQAMSKKRGSLQAIFVPSFLQSAITSTSNSTSNSTTTTPPPTPMEVSTPVSPPPTPGLGNGHGTAKYASRIRALSAAGHASKAHANAHAHANASGNGTANASASASASGEPHQRKRSMTFSMSLSMSSSLHAASSSFSAAPYIAPLDSASATPRFPTTPTIPTAAATPHTHTHAAAHSPRSSPPPAFLIDDDPFANLTSAPSESMGLGGGGGVGRFHHPPQAQAPVVVPLPPLPAPIPRSPLYETPVLQPLVVEAVVGAAALGSSSSLSVALVASDATVVASTSSSSTSTSTSTSTISPFASISTSIAPITSTSSLLKSPSSSSLSLSASLPKPPSLSAPSSPPAPPPPTSQRPRAPAAHQRPAFSPRPSLPSLDTLARMNIVLTKKVRKGRVGAGLPFEPWDLPSDDEGTLSPPAPPPSSAATSTSTSASNVTAVRHTPAMAATTPGGGNINANASNTNANTNAGQNSSQNYHPSTSTSTSISTSIITPAPVVSPSVSILSLSLSSLSSPPPLSSFSTISSPLPSPPLPLSPALSRSVSPSPLHVQHSQPSPSPSSPSPSTSSVTSTSSTTRSSASSTPPATATTSTFASASTSGYVPHPHPPLPPPSALHSSMQAPTPSPVPAPVQIARPQPLLPSQILALGSIAAEVEMVVAVPAPVPGPSYIPAPAPTPVRNETAGRAGVSEGFEYAWTKPASVSVSVARTSSYAHSPAPAPPPTMGSLPVVRETEAAGLHVDVDADVMEEEEPDGYFEDFLDRYQRPSRAGSEDEHGLEFWNGAEAEAEARVRERKEYVGVDVGGVVNELAGQDGDAGGASREDASETIRAVVGAERDSFAEEYSYLYASGKLGDDGADAEGDGESTAGLSSRSRSGPGVAAAAARFDSAVFSSPPSSASLSRSFSLRSDSSVGSADSAGAVEHAGGREGEEMWSYRRFAAPSRSLSSLELDLEGEGESEGAQGMSTESGYDVHSTEGELMRRGDSTRSSSSHPSLSRTRSSSDDSDVLQSPTPSDHDYSFFPYSHARTLAQIYQSSAGYSALFAPPVVSESFHYGPAGHGLSSSSSVEEVRGGAGAGWGGAFIAEPERGISIPEGLAADTDGDGGFGFGFDKVIVAVEDQDDVVEVKEKASLATTTSIDTVQPTSTALKEREADSLQSPPSSFPCNQHDLSLSASPNLSFVESGISPLVSESDSITQPTSLTSDDEMISRSNVMASGVPVRFRTTTTRPWTSGQPGDSTGYRSRGHSTTSSTSQPYRAGSSHAQTANNNASNSSYYSMGSRDYRSGRRRGDSDDEDGEEERRRRRALERMYANDGVAKIASSSLSDEDDIGTDNYGKPSASSSSKNHLAPRGTAAGSAISRSPSITGSFVTASSRSPSLKPMDFPASSKHSSSYVTEDEREEEDSSDDDDDVPLAQRIPGALTAQKTIRRQFREEREQRKREKALRMENGNAERRARQETLRPAGAGVSLHDGNGAAADSSSRDAAMHAASSVNALRRQRTTTLPGKSPTSATFNPHDLARKLQNVQLAEVSMPAYQQQQYLLQQQQQLALRQRSKSISRTSADHQQSFSPHSAASTSASSPATRNRSIKDPSSQSQRQFPPASPNSQTHVHPVSSLRPMRSFHPPPEYRSAGMDDPRFKPLPADAEQRLGRSVTSATRSHRPAAMDDPRSGALPVDAEHRLGRSATSATRNPRRRSPSQSRPSTDRGERSMEPVPPLPTNMHSRTSNDDPRKIHKVPNTTEPRISSTRTSGDVERAPRNASVQPPLPPLANKVVVSQQRVFVGNLQQFHMVEIGPSTTAGDVVTMMEAEGALTGWAGSGGWMVFEIAQDFGMERPVRSYELLADVQSSWLKDKSVNYFVLKLSPLAIPLSRNAIPTSSPTHSGYIEWEAKRGKWSKRWLQLREHNLYLAKRDNGKDEVLICSLSNFDAYTITRAHRAPKPFAFAIKSTDNLSFFENTADYLHNFSCSEKDGKIWMEKILVARSYVLHQERHILFNPKPTSNGGAAVTRAGTKKYAPIRSAQQPLVSLPPIGVAQSLPHHDVFEPGSLLAKH</sequence>
<dbReference type="SUPFAM" id="SSF54236">
    <property type="entry name" value="Ubiquitin-like"/>
    <property type="match status" value="1"/>
</dbReference>
<feature type="domain" description="PH" evidence="2">
    <location>
        <begin position="2107"/>
        <end position="2212"/>
    </location>
</feature>
<evidence type="ECO:0000313" key="4">
    <source>
        <dbReference type="Proteomes" id="UP000283269"/>
    </source>
</evidence>
<feature type="compositionally biased region" description="Low complexity" evidence="1">
    <location>
        <begin position="653"/>
        <end position="663"/>
    </location>
</feature>
<feature type="region of interest" description="Disordered" evidence="1">
    <location>
        <begin position="546"/>
        <end position="605"/>
    </location>
</feature>
<dbReference type="Gene3D" id="2.30.29.30">
    <property type="entry name" value="Pleckstrin-homology domain (PH domain)/Phosphotyrosine-binding domain (PTB)"/>
    <property type="match status" value="1"/>
</dbReference>
<evidence type="ECO:0000259" key="2">
    <source>
        <dbReference type="PROSITE" id="PS50003"/>
    </source>
</evidence>
<feature type="region of interest" description="Disordered" evidence="1">
    <location>
        <begin position="385"/>
        <end position="417"/>
    </location>
</feature>
<feature type="compositionally biased region" description="Polar residues" evidence="1">
    <location>
        <begin position="1729"/>
        <end position="1742"/>
    </location>
</feature>
<feature type="compositionally biased region" description="Low complexity" evidence="1">
    <location>
        <begin position="546"/>
        <end position="563"/>
    </location>
</feature>
<feature type="compositionally biased region" description="Basic and acidic residues" evidence="1">
    <location>
        <begin position="1201"/>
        <end position="1213"/>
    </location>
</feature>
<comment type="caution">
    <text evidence="3">The sequence shown here is derived from an EMBL/GenBank/DDBJ whole genome shotgun (WGS) entry which is preliminary data.</text>
</comment>
<feature type="compositionally biased region" description="Acidic residues" evidence="1">
    <location>
        <begin position="1624"/>
        <end position="1640"/>
    </location>
</feature>